<dbReference type="Pfam" id="PF13472">
    <property type="entry name" value="Lipase_GDSL_2"/>
    <property type="match status" value="1"/>
</dbReference>
<dbReference type="Gene3D" id="3.40.50.1110">
    <property type="entry name" value="SGNH hydrolase"/>
    <property type="match status" value="1"/>
</dbReference>
<name>A0A5C5WE24_9BACT</name>
<dbReference type="Proteomes" id="UP000318995">
    <property type="component" value="Unassembled WGS sequence"/>
</dbReference>
<dbReference type="AlphaFoldDB" id="A0A5C5WE24"/>
<dbReference type="GO" id="GO:0016788">
    <property type="term" value="F:hydrolase activity, acting on ester bonds"/>
    <property type="evidence" value="ECO:0007669"/>
    <property type="project" value="UniProtKB-ARBA"/>
</dbReference>
<accession>A0A5C5WE24</accession>
<dbReference type="OrthoDB" id="2513075at2"/>
<keyword evidence="3" id="KW-1185">Reference proteome</keyword>
<organism evidence="2 3">
    <name type="scientific">Botrimarina hoheduenensis</name>
    <dbReference type="NCBI Taxonomy" id="2528000"/>
    <lineage>
        <taxon>Bacteria</taxon>
        <taxon>Pseudomonadati</taxon>
        <taxon>Planctomycetota</taxon>
        <taxon>Planctomycetia</taxon>
        <taxon>Pirellulales</taxon>
        <taxon>Lacipirellulaceae</taxon>
        <taxon>Botrimarina</taxon>
    </lineage>
</organism>
<protein>
    <submittedName>
        <fullName evidence="2">GDSL-like Lipase/Acylhydrolase</fullName>
    </submittedName>
</protein>
<comment type="caution">
    <text evidence="2">The sequence shown here is derived from an EMBL/GenBank/DDBJ whole genome shotgun (WGS) entry which is preliminary data.</text>
</comment>
<dbReference type="SUPFAM" id="SSF52266">
    <property type="entry name" value="SGNH hydrolase"/>
    <property type="match status" value="1"/>
</dbReference>
<reference evidence="2 3" key="1">
    <citation type="submission" date="2019-02" db="EMBL/GenBank/DDBJ databases">
        <title>Deep-cultivation of Planctomycetes and their phenomic and genomic characterization uncovers novel biology.</title>
        <authorList>
            <person name="Wiegand S."/>
            <person name="Jogler M."/>
            <person name="Boedeker C."/>
            <person name="Pinto D."/>
            <person name="Vollmers J."/>
            <person name="Rivas-Marin E."/>
            <person name="Kohn T."/>
            <person name="Peeters S.H."/>
            <person name="Heuer A."/>
            <person name="Rast P."/>
            <person name="Oberbeckmann S."/>
            <person name="Bunk B."/>
            <person name="Jeske O."/>
            <person name="Meyerdierks A."/>
            <person name="Storesund J.E."/>
            <person name="Kallscheuer N."/>
            <person name="Luecker S."/>
            <person name="Lage O.M."/>
            <person name="Pohl T."/>
            <person name="Merkel B.J."/>
            <person name="Hornburger P."/>
            <person name="Mueller R.-W."/>
            <person name="Bruemmer F."/>
            <person name="Labrenz M."/>
            <person name="Spormann A.M."/>
            <person name="Op Den Camp H."/>
            <person name="Overmann J."/>
            <person name="Amann R."/>
            <person name="Jetten M.S.M."/>
            <person name="Mascher T."/>
            <person name="Medema M.H."/>
            <person name="Devos D.P."/>
            <person name="Kaster A.-K."/>
            <person name="Ovreas L."/>
            <person name="Rohde M."/>
            <person name="Galperin M.Y."/>
            <person name="Jogler C."/>
        </authorList>
    </citation>
    <scope>NUCLEOTIDE SEQUENCE [LARGE SCALE GENOMIC DNA]</scope>
    <source>
        <strain evidence="2 3">Pla111</strain>
    </source>
</reference>
<dbReference type="EMBL" id="SJPH01000001">
    <property type="protein sequence ID" value="TWT48309.1"/>
    <property type="molecule type" value="Genomic_DNA"/>
</dbReference>
<dbReference type="InterPro" id="IPR036514">
    <property type="entry name" value="SGNH_hydro_sf"/>
</dbReference>
<proteinExistence type="predicted"/>
<keyword evidence="2" id="KW-0378">Hydrolase</keyword>
<evidence type="ECO:0000259" key="1">
    <source>
        <dbReference type="Pfam" id="PF13472"/>
    </source>
</evidence>
<sequence>MPDWLGAELLPWHSCLQESNPMINNQAPAVPNSIGWLVVVLLLVNMLPTTASAQPFSGDINRWVAQDTLAPPEPGAILFTGSSSIRRYEQLTRDFADYHVIQRGFGGSQFEDLVGYADEIVLPYRPAAIVVWEGTNDINAGESAAEVVADYEAFVAKVHSSLPGTPIFYLGIMPTPGRFACCETRNTEANTAIAARAANNPALHYIDLPAAFRALSPPTGPDFNALFVDNIHLNRAGYDLWTSLIRPQLMAVVPPNKEFSPNPLSPRPGVRLLFDFGPSNPQDGDATVGPDVRGNHWNNWHAAEGGIAVNAGERITNLVDTTGAATGINLTITGGFATNGKLQGGLLQADPALLGDFAVATATQDYFFSSADNRVGGGNDDRPGGFMLEGLDPERQYEFRFFGSRAVSSLRTTEYRVYGQNTGVAKLVTSGPGISAAGTGAGNDDEIALVSGIRPDGYGQIFVDLTLLRGDFAYLNAMEMRVLEVPEPASLGTLGWLGVLLAAPLFGGRGL</sequence>
<dbReference type="PANTHER" id="PTHR30383">
    <property type="entry name" value="THIOESTERASE 1/PROTEASE 1/LYSOPHOSPHOLIPASE L1"/>
    <property type="match status" value="1"/>
</dbReference>
<dbReference type="InterPro" id="IPR051532">
    <property type="entry name" value="Ester_Hydrolysis_Enzymes"/>
</dbReference>
<evidence type="ECO:0000313" key="3">
    <source>
        <dbReference type="Proteomes" id="UP000318995"/>
    </source>
</evidence>
<evidence type="ECO:0000313" key="2">
    <source>
        <dbReference type="EMBL" id="TWT48309.1"/>
    </source>
</evidence>
<dbReference type="InterPro" id="IPR013830">
    <property type="entry name" value="SGNH_hydro"/>
</dbReference>
<gene>
    <name evidence="2" type="ORF">Pla111_00720</name>
</gene>
<feature type="domain" description="SGNH hydrolase-type esterase" evidence="1">
    <location>
        <begin position="89"/>
        <end position="240"/>
    </location>
</feature>